<dbReference type="Pfam" id="PF00069">
    <property type="entry name" value="Pkinase"/>
    <property type="match status" value="1"/>
</dbReference>
<evidence type="ECO:0000256" key="3">
    <source>
        <dbReference type="ARBA" id="ARBA00022679"/>
    </source>
</evidence>
<dbReference type="RefSeq" id="WP_344096346.1">
    <property type="nucleotide sequence ID" value="NZ_BAAAOG010000008.1"/>
</dbReference>
<feature type="region of interest" description="Disordered" evidence="7">
    <location>
        <begin position="377"/>
        <end position="464"/>
    </location>
</feature>
<dbReference type="Gene3D" id="3.30.200.20">
    <property type="entry name" value="Phosphorylase Kinase, domain 1"/>
    <property type="match status" value="1"/>
</dbReference>
<dbReference type="SUPFAM" id="SSF56112">
    <property type="entry name" value="Protein kinase-like (PK-like)"/>
    <property type="match status" value="1"/>
</dbReference>
<keyword evidence="8" id="KW-1133">Transmembrane helix</keyword>
<evidence type="ECO:0000256" key="2">
    <source>
        <dbReference type="ARBA" id="ARBA00022527"/>
    </source>
</evidence>
<dbReference type="PROSITE" id="PS00108">
    <property type="entry name" value="PROTEIN_KINASE_ST"/>
    <property type="match status" value="1"/>
</dbReference>
<evidence type="ECO:0000256" key="4">
    <source>
        <dbReference type="ARBA" id="ARBA00022741"/>
    </source>
</evidence>
<evidence type="ECO:0000256" key="1">
    <source>
        <dbReference type="ARBA" id="ARBA00012513"/>
    </source>
</evidence>
<feature type="compositionally biased region" description="Gly residues" evidence="7">
    <location>
        <begin position="440"/>
        <end position="450"/>
    </location>
</feature>
<evidence type="ECO:0000313" key="11">
    <source>
        <dbReference type="Proteomes" id="UP001499933"/>
    </source>
</evidence>
<dbReference type="PROSITE" id="PS50011">
    <property type="entry name" value="PROTEIN_KINASE_DOM"/>
    <property type="match status" value="1"/>
</dbReference>
<keyword evidence="8" id="KW-0472">Membrane</keyword>
<dbReference type="CDD" id="cd14014">
    <property type="entry name" value="STKc_PknB_like"/>
    <property type="match status" value="1"/>
</dbReference>
<gene>
    <name evidence="10" type="ORF">GCM10009776_31250</name>
</gene>
<dbReference type="PANTHER" id="PTHR43289:SF6">
    <property type="entry name" value="SERINE_THREONINE-PROTEIN KINASE NEKL-3"/>
    <property type="match status" value="1"/>
</dbReference>
<dbReference type="PANTHER" id="PTHR43289">
    <property type="entry name" value="MITOGEN-ACTIVATED PROTEIN KINASE KINASE KINASE 20-RELATED"/>
    <property type="match status" value="1"/>
</dbReference>
<dbReference type="InterPro" id="IPR008271">
    <property type="entry name" value="Ser/Thr_kinase_AS"/>
</dbReference>
<organism evidence="10 11">
    <name type="scientific">Microbacterium deminutum</name>
    <dbReference type="NCBI Taxonomy" id="344164"/>
    <lineage>
        <taxon>Bacteria</taxon>
        <taxon>Bacillati</taxon>
        <taxon>Actinomycetota</taxon>
        <taxon>Actinomycetes</taxon>
        <taxon>Micrococcales</taxon>
        <taxon>Microbacteriaceae</taxon>
        <taxon>Microbacterium</taxon>
    </lineage>
</organism>
<reference evidence="10 11" key="1">
    <citation type="journal article" date="2019" name="Int. J. Syst. Evol. Microbiol.">
        <title>The Global Catalogue of Microorganisms (GCM) 10K type strain sequencing project: providing services to taxonomists for standard genome sequencing and annotation.</title>
        <authorList>
            <consortium name="The Broad Institute Genomics Platform"/>
            <consortium name="The Broad Institute Genome Sequencing Center for Infectious Disease"/>
            <person name="Wu L."/>
            <person name="Ma J."/>
        </authorList>
    </citation>
    <scope>NUCLEOTIDE SEQUENCE [LARGE SCALE GENOMIC DNA]</scope>
    <source>
        <strain evidence="10 11">JCM 14901</strain>
    </source>
</reference>
<comment type="caution">
    <text evidence="10">The sequence shown here is derived from an EMBL/GenBank/DDBJ whole genome shotgun (WGS) entry which is preliminary data.</text>
</comment>
<evidence type="ECO:0000313" key="10">
    <source>
        <dbReference type="EMBL" id="GAA1966088.1"/>
    </source>
</evidence>
<dbReference type="Proteomes" id="UP001499933">
    <property type="component" value="Unassembled WGS sequence"/>
</dbReference>
<sequence>MSQLGEVGEISTGELLDGRYRLEQRIGEGGAARVYRAEDTLLGRTVAIKVLRAQLDGLATPERAQSETALLASLNHHGLVTLFDARVSHDEGSYLVMEYVEGITLRDRIARGPIDPAAAASLAVDIAEGLHVAHLAGIVHRDIKPSNILLWESPVPGQGWRAKIADFGIAYLLDSARVTTPGLMVGTVAYIAPEQARGSAPAPPADIYSLGIVLIEALTGVRPFADAQGIGAVVARLQGPPPISDSLDERWRQLLCGMTAMQPDDRPTAIEVAMAASQLAAVDDARAPQPASLPEVTAVQPRHDGTERTAVLPPLPAVATADVLVGTTGDEAVAPSRVGDGPPDPRRRRRAWLAAIVLGALLVAAVVGAGIWSASTSAGTTPQPVPSQSLPEQVVEPSVAPTPGVAPTPSVAPAGGSTTPAGDGVAPSNAGNNPNSGPGDNNGGGNGNGNGKDKDKGKGKSGKG</sequence>
<protein>
    <recommendedName>
        <fullName evidence="1">non-specific serine/threonine protein kinase</fullName>
        <ecNumber evidence="1">2.7.11.1</ecNumber>
    </recommendedName>
</protein>
<evidence type="ECO:0000256" key="7">
    <source>
        <dbReference type="SAM" id="MobiDB-lite"/>
    </source>
</evidence>
<dbReference type="EMBL" id="BAAAOG010000008">
    <property type="protein sequence ID" value="GAA1966088.1"/>
    <property type="molecule type" value="Genomic_DNA"/>
</dbReference>
<dbReference type="Gene3D" id="1.10.510.10">
    <property type="entry name" value="Transferase(Phosphotransferase) domain 1"/>
    <property type="match status" value="1"/>
</dbReference>
<evidence type="ECO:0000259" key="9">
    <source>
        <dbReference type="PROSITE" id="PS50011"/>
    </source>
</evidence>
<feature type="compositionally biased region" description="Polar residues" evidence="7">
    <location>
        <begin position="377"/>
        <end position="391"/>
    </location>
</feature>
<keyword evidence="2" id="KW-0723">Serine/threonine-protein kinase</keyword>
<keyword evidence="5 10" id="KW-0418">Kinase</keyword>
<dbReference type="InterPro" id="IPR011009">
    <property type="entry name" value="Kinase-like_dom_sf"/>
</dbReference>
<evidence type="ECO:0000256" key="6">
    <source>
        <dbReference type="ARBA" id="ARBA00022840"/>
    </source>
</evidence>
<proteinExistence type="predicted"/>
<dbReference type="InterPro" id="IPR000719">
    <property type="entry name" value="Prot_kinase_dom"/>
</dbReference>
<name>A0ABN2RAB9_9MICO</name>
<evidence type="ECO:0000256" key="5">
    <source>
        <dbReference type="ARBA" id="ARBA00022777"/>
    </source>
</evidence>
<feature type="transmembrane region" description="Helical" evidence="8">
    <location>
        <begin position="351"/>
        <end position="372"/>
    </location>
</feature>
<keyword evidence="3" id="KW-0808">Transferase</keyword>
<dbReference type="GO" id="GO:0016301">
    <property type="term" value="F:kinase activity"/>
    <property type="evidence" value="ECO:0007669"/>
    <property type="project" value="UniProtKB-KW"/>
</dbReference>
<keyword evidence="8" id="KW-0812">Transmembrane</keyword>
<keyword evidence="6" id="KW-0067">ATP-binding</keyword>
<feature type="compositionally biased region" description="Low complexity" evidence="7">
    <location>
        <begin position="426"/>
        <end position="439"/>
    </location>
</feature>
<dbReference type="SMART" id="SM00220">
    <property type="entry name" value="S_TKc"/>
    <property type="match status" value="1"/>
</dbReference>
<feature type="domain" description="Protein kinase" evidence="9">
    <location>
        <begin position="20"/>
        <end position="279"/>
    </location>
</feature>
<evidence type="ECO:0000256" key="8">
    <source>
        <dbReference type="SAM" id="Phobius"/>
    </source>
</evidence>
<keyword evidence="11" id="KW-1185">Reference proteome</keyword>
<accession>A0ABN2RAB9</accession>
<keyword evidence="4" id="KW-0547">Nucleotide-binding</keyword>
<dbReference type="EC" id="2.7.11.1" evidence="1"/>